<dbReference type="SMART" id="SM00409">
    <property type="entry name" value="IG"/>
    <property type="match status" value="1"/>
</dbReference>
<dbReference type="InterPro" id="IPR052598">
    <property type="entry name" value="IgSF_CEA-related"/>
</dbReference>
<feature type="transmembrane region" description="Helical" evidence="6">
    <location>
        <begin position="439"/>
        <end position="458"/>
    </location>
</feature>
<keyword evidence="4" id="KW-0393">Immunoglobulin domain</keyword>
<dbReference type="Proteomes" id="UP000507470">
    <property type="component" value="Unassembled WGS sequence"/>
</dbReference>
<feature type="domain" description="Ig-like" evidence="7">
    <location>
        <begin position="346"/>
        <end position="433"/>
    </location>
</feature>
<reference evidence="8 9" key="1">
    <citation type="submission" date="2020-06" db="EMBL/GenBank/DDBJ databases">
        <authorList>
            <person name="Li R."/>
            <person name="Bekaert M."/>
        </authorList>
    </citation>
    <scope>NUCLEOTIDE SEQUENCE [LARGE SCALE GENOMIC DNA]</scope>
    <source>
        <strain evidence="9">wild</strain>
    </source>
</reference>
<evidence type="ECO:0000259" key="7">
    <source>
        <dbReference type="PROSITE" id="PS50835"/>
    </source>
</evidence>
<evidence type="ECO:0000256" key="5">
    <source>
        <dbReference type="SAM" id="MobiDB-lite"/>
    </source>
</evidence>
<evidence type="ECO:0000256" key="2">
    <source>
        <dbReference type="ARBA" id="ARBA00023157"/>
    </source>
</evidence>
<feature type="region of interest" description="Disordered" evidence="5">
    <location>
        <begin position="1"/>
        <end position="22"/>
    </location>
</feature>
<dbReference type="InterPro" id="IPR013783">
    <property type="entry name" value="Ig-like_fold"/>
</dbReference>
<dbReference type="SMART" id="SM00408">
    <property type="entry name" value="IGc2"/>
    <property type="match status" value="1"/>
</dbReference>
<sequence>MNFDAARAELKPENMHKMKTDPNTGMRYIKKILDELTKNHRGNDKEITRGVMSEATGSVYCPVESFIKYTDKMHPDFDKATGASILSKNKFNDAQVMAVTGHKSVQSRSVYQRVEKLEMGQTLGVTMRAVPAQIEALPAPTIRPALPAPPVRPALPQKGSMAPALIPTNTPQSLHSDFEGFDLNAILGDFDYNESFINVSNTRQAAGPQLFHNWTLAAKVSLNQNITGLLGNTDTNLTCSFFLEKGEQILNLQIFSKNLTENFDDKPPIVIFEPEKAAKLLTPGTYLSGRVTLTNITDMSINATLTFHMLKRIDEKYYMCKCYYKNNDRIISDVRSEKSRILVKVPVRHVKINNQPNQRQYDRKTENITLTCIARGDPEPKYTWFKENNNNTIISRTNLFVIEEVIRNNSGVYICEAHNIINDVNYIQSNSVEINIAQAAYAIPFILAAGFIVICLAVRKHRSKQSKDEKNKESSCPNIVDCLMRCHSCAKKSDYTSVVGKSNTGTEGESEDVSNGIKKNKFNCGNKEVDPVKTGDFIQNMPTTSSNIYANPKDTLPAGIIKDGGKCEDNGASDQSAVYSAVIDQANMKYEMSNNRTSVTPYNVDHNEHHVPEDQCHD</sequence>
<evidence type="ECO:0000313" key="9">
    <source>
        <dbReference type="Proteomes" id="UP000507470"/>
    </source>
</evidence>
<dbReference type="SUPFAM" id="SSF48726">
    <property type="entry name" value="Immunoglobulin"/>
    <property type="match status" value="1"/>
</dbReference>
<keyword evidence="2" id="KW-1015">Disulfide bond</keyword>
<dbReference type="EMBL" id="CACVKT020004298">
    <property type="protein sequence ID" value="CAC5388975.1"/>
    <property type="molecule type" value="Genomic_DNA"/>
</dbReference>
<keyword evidence="1" id="KW-0732">Signal</keyword>
<keyword evidence="6" id="KW-0812">Transmembrane</keyword>
<evidence type="ECO:0000256" key="3">
    <source>
        <dbReference type="ARBA" id="ARBA00023180"/>
    </source>
</evidence>
<dbReference type="Gene3D" id="2.60.40.10">
    <property type="entry name" value="Immunoglobulins"/>
    <property type="match status" value="1"/>
</dbReference>
<organism evidence="8 9">
    <name type="scientific">Mytilus coruscus</name>
    <name type="common">Sea mussel</name>
    <dbReference type="NCBI Taxonomy" id="42192"/>
    <lineage>
        <taxon>Eukaryota</taxon>
        <taxon>Metazoa</taxon>
        <taxon>Spiralia</taxon>
        <taxon>Lophotrochozoa</taxon>
        <taxon>Mollusca</taxon>
        <taxon>Bivalvia</taxon>
        <taxon>Autobranchia</taxon>
        <taxon>Pteriomorphia</taxon>
        <taxon>Mytilida</taxon>
        <taxon>Mytiloidea</taxon>
        <taxon>Mytilidae</taxon>
        <taxon>Mytilinae</taxon>
        <taxon>Mytilus</taxon>
    </lineage>
</organism>
<gene>
    <name evidence="8" type="ORF">MCOR_24199</name>
</gene>
<name>A0A6J8BY51_MYTCO</name>
<keyword evidence="3" id="KW-0325">Glycoprotein</keyword>
<dbReference type="PANTHER" id="PTHR44337:SF17">
    <property type="entry name" value="CARCINOEMBRYONIC ANTIGEN-RELATED CELL ADHESION MOLECULE 5 ISOFORM X1"/>
    <property type="match status" value="1"/>
</dbReference>
<keyword evidence="6" id="KW-0472">Membrane</keyword>
<keyword evidence="9" id="KW-1185">Reference proteome</keyword>
<evidence type="ECO:0000256" key="6">
    <source>
        <dbReference type="SAM" id="Phobius"/>
    </source>
</evidence>
<dbReference type="PROSITE" id="PS50835">
    <property type="entry name" value="IG_LIKE"/>
    <property type="match status" value="1"/>
</dbReference>
<evidence type="ECO:0000313" key="8">
    <source>
        <dbReference type="EMBL" id="CAC5388975.1"/>
    </source>
</evidence>
<evidence type="ECO:0000256" key="1">
    <source>
        <dbReference type="ARBA" id="ARBA00022729"/>
    </source>
</evidence>
<dbReference type="InterPro" id="IPR003598">
    <property type="entry name" value="Ig_sub2"/>
</dbReference>
<dbReference type="InterPro" id="IPR007110">
    <property type="entry name" value="Ig-like_dom"/>
</dbReference>
<evidence type="ECO:0000256" key="4">
    <source>
        <dbReference type="ARBA" id="ARBA00023319"/>
    </source>
</evidence>
<proteinExistence type="predicted"/>
<dbReference type="InterPro" id="IPR036179">
    <property type="entry name" value="Ig-like_dom_sf"/>
</dbReference>
<accession>A0A6J8BY51</accession>
<feature type="compositionally biased region" description="Basic and acidic residues" evidence="5">
    <location>
        <begin position="1"/>
        <end position="20"/>
    </location>
</feature>
<dbReference type="Pfam" id="PF13927">
    <property type="entry name" value="Ig_3"/>
    <property type="match status" value="1"/>
</dbReference>
<keyword evidence="6" id="KW-1133">Transmembrane helix</keyword>
<dbReference type="OrthoDB" id="6123059at2759"/>
<protein>
    <recommendedName>
        <fullName evidence="7">Ig-like domain-containing protein</fullName>
    </recommendedName>
</protein>
<dbReference type="AlphaFoldDB" id="A0A6J8BY51"/>
<dbReference type="InterPro" id="IPR003599">
    <property type="entry name" value="Ig_sub"/>
</dbReference>
<dbReference type="PANTHER" id="PTHR44337">
    <property type="entry name" value="CARCINOEMBRYONIC ANTIGEN-RELATED CELL ADHESION MOLECULE 8"/>
    <property type="match status" value="1"/>
</dbReference>